<dbReference type="OrthoDB" id="440715at2759"/>
<organism evidence="2 3">
    <name type="scientific">Perkinsus chesapeaki</name>
    <name type="common">Clam parasite</name>
    <name type="synonym">Perkinsus andrewsi</name>
    <dbReference type="NCBI Taxonomy" id="330153"/>
    <lineage>
        <taxon>Eukaryota</taxon>
        <taxon>Sar</taxon>
        <taxon>Alveolata</taxon>
        <taxon>Perkinsozoa</taxon>
        <taxon>Perkinsea</taxon>
        <taxon>Perkinsida</taxon>
        <taxon>Perkinsidae</taxon>
        <taxon>Perkinsus</taxon>
    </lineage>
</organism>
<protein>
    <submittedName>
        <fullName evidence="2">Uncharacterized protein</fullName>
    </submittedName>
</protein>
<keyword evidence="3" id="KW-1185">Reference proteome</keyword>
<reference evidence="2 3" key="1">
    <citation type="submission" date="2020-04" db="EMBL/GenBank/DDBJ databases">
        <title>Perkinsus chesapeaki whole genome sequence.</title>
        <authorList>
            <person name="Bogema D.R."/>
        </authorList>
    </citation>
    <scope>NUCLEOTIDE SEQUENCE [LARGE SCALE GENOMIC DNA]</scope>
    <source>
        <strain evidence="2">ATCC PRA-425</strain>
    </source>
</reference>
<dbReference type="Proteomes" id="UP000591131">
    <property type="component" value="Unassembled WGS sequence"/>
</dbReference>
<comment type="caution">
    <text evidence="2">The sequence shown here is derived from an EMBL/GenBank/DDBJ whole genome shotgun (WGS) entry which is preliminary data.</text>
</comment>
<gene>
    <name evidence="2" type="ORF">FOL47_000686</name>
</gene>
<evidence type="ECO:0000256" key="1">
    <source>
        <dbReference type="SAM" id="Phobius"/>
    </source>
</evidence>
<evidence type="ECO:0000313" key="3">
    <source>
        <dbReference type="Proteomes" id="UP000591131"/>
    </source>
</evidence>
<accession>A0A7J6ML25</accession>
<feature type="transmembrane region" description="Helical" evidence="1">
    <location>
        <begin position="231"/>
        <end position="252"/>
    </location>
</feature>
<dbReference type="AlphaFoldDB" id="A0A7J6ML25"/>
<feature type="transmembrane region" description="Helical" evidence="1">
    <location>
        <begin position="264"/>
        <end position="288"/>
    </location>
</feature>
<keyword evidence="1" id="KW-1133">Transmembrane helix</keyword>
<sequence length="626" mass="69586">MIYPMQLLRPTVNKYCKYNKLNKSLIFNRHCNGTSPQPETIPELTDGCPDVTRHVVLKVLGQHKEGPYELQVRSLEELSDWVAMKWDTAGTGSCQLMTAANFPLTQERFTKPTSSRVPLVVHVRRLSADAEKSAVMQRELMANNDTLLAELASVKSFNDKLLRRVSELELVLSKKQTVAEHEGLPLGTFGGTRGFGGVVKLFVCLMNGTWFDPLLCQVCNLAKVSLRDASGFLRVPVLIGFVIGDLGYRGYFFQALRSIRDRPVLALMTVLAIISLVIVAVMAGHIAASRTIAAHRGDTQKLIMQEAAAIESRLLQNSTSEVMAWREETRQDLHDYFEHLLNVTEMGFAYLKTDIDNRFKELSASIPSVTNSSSTTTRSKIVHDELQRDLRFPTSRESKPRPALRTKALAGSPEDQLLKDISPCWLDLGSTDISGVRRHQRLTRHNGGLGSGLQHSSEVSVVRFRDAMVGPNALLQNLFSKMPGADLALQASWQNNKLLVHPELAFVPSQKAVAGEAAVGAAKVTQAVTQRAASHTMSLARHAQHVAAEAENLRKLVERYVLGAEVHTVPPVQLPEPPPSYSVYPYPVDSNRIEPMLNWRTPGMILPRQEHYGVDHEHFRLAVTLH</sequence>
<keyword evidence="1" id="KW-0472">Membrane</keyword>
<dbReference type="EMBL" id="JAAPAO010000113">
    <property type="protein sequence ID" value="KAF4672302.1"/>
    <property type="molecule type" value="Genomic_DNA"/>
</dbReference>
<proteinExistence type="predicted"/>
<name>A0A7J6ML25_PERCH</name>
<keyword evidence="1" id="KW-0812">Transmembrane</keyword>
<evidence type="ECO:0000313" key="2">
    <source>
        <dbReference type="EMBL" id="KAF4672302.1"/>
    </source>
</evidence>